<keyword evidence="5 6" id="KW-0472">Membrane</keyword>
<keyword evidence="2" id="KW-1003">Cell membrane</keyword>
<accession>A0A177Y7P3</accession>
<evidence type="ECO:0000256" key="6">
    <source>
        <dbReference type="SAM" id="Phobius"/>
    </source>
</evidence>
<evidence type="ECO:0000313" key="8">
    <source>
        <dbReference type="Proteomes" id="UP000077519"/>
    </source>
</evidence>
<keyword evidence="4 6" id="KW-1133">Transmembrane helix</keyword>
<proteinExistence type="predicted"/>
<dbReference type="PANTHER" id="PTHR30086:SF20">
    <property type="entry name" value="ARGININE EXPORTER PROTEIN ARGO-RELATED"/>
    <property type="match status" value="1"/>
</dbReference>
<feature type="transmembrane region" description="Helical" evidence="6">
    <location>
        <begin position="145"/>
        <end position="178"/>
    </location>
</feature>
<sequence length="211" mass="21950">MVTTTAVMGVFAVALAMVLTPGPNMVYLVSRSISQGRNAGLVSLGGVALGLVVYVVATNLGLAAVFVAVPALYTAIKIAGACYLLWLAVSAIRGSTTVFEVSGLQQDSNHRLFTMGLVTNLLNPKMAVMYISIIPQFVNPAAGHVFVQGVVLGGVQILVAVTINALIVLGAGTIAQFLAVRPTWARIQRYVMGTVLGLLAVRLCADAPVRA</sequence>
<dbReference type="InterPro" id="IPR001123">
    <property type="entry name" value="LeuE-type"/>
</dbReference>
<keyword evidence="3 6" id="KW-0812">Transmembrane</keyword>
<dbReference type="AlphaFoldDB" id="A0A177Y7P3"/>
<evidence type="ECO:0000256" key="1">
    <source>
        <dbReference type="ARBA" id="ARBA00004651"/>
    </source>
</evidence>
<evidence type="ECO:0000313" key="7">
    <source>
        <dbReference type="EMBL" id="OAK51542.1"/>
    </source>
</evidence>
<feature type="transmembrane region" description="Helical" evidence="6">
    <location>
        <begin position="72"/>
        <end position="92"/>
    </location>
</feature>
<gene>
    <name evidence="7" type="ORF">A3K89_11470</name>
</gene>
<organism evidence="7 8">
    <name type="scientific">Rhodococcoides kyotonense</name>
    <dbReference type="NCBI Taxonomy" id="398843"/>
    <lineage>
        <taxon>Bacteria</taxon>
        <taxon>Bacillati</taxon>
        <taxon>Actinomycetota</taxon>
        <taxon>Actinomycetes</taxon>
        <taxon>Mycobacteriales</taxon>
        <taxon>Nocardiaceae</taxon>
        <taxon>Rhodococcoides</taxon>
    </lineage>
</organism>
<dbReference type="GO" id="GO:0015171">
    <property type="term" value="F:amino acid transmembrane transporter activity"/>
    <property type="evidence" value="ECO:0007669"/>
    <property type="project" value="TreeGrafter"/>
</dbReference>
<evidence type="ECO:0000256" key="5">
    <source>
        <dbReference type="ARBA" id="ARBA00023136"/>
    </source>
</evidence>
<dbReference type="Proteomes" id="UP000077519">
    <property type="component" value="Unassembled WGS sequence"/>
</dbReference>
<keyword evidence="8" id="KW-1185">Reference proteome</keyword>
<protein>
    <submittedName>
        <fullName evidence="7">Lysine transporter LysE</fullName>
    </submittedName>
</protein>
<comment type="caution">
    <text evidence="7">The sequence shown here is derived from an EMBL/GenBank/DDBJ whole genome shotgun (WGS) entry which is preliminary data.</text>
</comment>
<reference evidence="7 8" key="1">
    <citation type="submission" date="2016-03" db="EMBL/GenBank/DDBJ databases">
        <title>Genome sequence of Rhodococcus kyotonensis KB10.</title>
        <authorList>
            <person name="Jeong H."/>
            <person name="Hong C.E."/>
            <person name="Jo S.H."/>
            <person name="Park J.M."/>
        </authorList>
    </citation>
    <scope>NUCLEOTIDE SEQUENCE [LARGE SCALE GENOMIC DNA]</scope>
    <source>
        <strain evidence="7 8">KB10</strain>
    </source>
</reference>
<feature type="transmembrane region" description="Helical" evidence="6">
    <location>
        <begin position="41"/>
        <end position="66"/>
    </location>
</feature>
<dbReference type="GO" id="GO:0005886">
    <property type="term" value="C:plasma membrane"/>
    <property type="evidence" value="ECO:0007669"/>
    <property type="project" value="UniProtKB-SubCell"/>
</dbReference>
<feature type="transmembrane region" description="Helical" evidence="6">
    <location>
        <begin position="112"/>
        <end position="133"/>
    </location>
</feature>
<dbReference type="RefSeq" id="WP_068430810.1">
    <property type="nucleotide sequence ID" value="NZ_LVHI01000038.1"/>
</dbReference>
<feature type="transmembrane region" description="Helical" evidence="6">
    <location>
        <begin position="6"/>
        <end position="29"/>
    </location>
</feature>
<evidence type="ECO:0000256" key="4">
    <source>
        <dbReference type="ARBA" id="ARBA00022989"/>
    </source>
</evidence>
<comment type="subcellular location">
    <subcellularLocation>
        <location evidence="1">Cell membrane</location>
        <topology evidence="1">Multi-pass membrane protein</topology>
    </subcellularLocation>
</comment>
<dbReference type="PIRSF" id="PIRSF006324">
    <property type="entry name" value="LeuE"/>
    <property type="match status" value="1"/>
</dbReference>
<evidence type="ECO:0000256" key="3">
    <source>
        <dbReference type="ARBA" id="ARBA00022692"/>
    </source>
</evidence>
<name>A0A177Y7P3_9NOCA</name>
<evidence type="ECO:0000256" key="2">
    <source>
        <dbReference type="ARBA" id="ARBA00022475"/>
    </source>
</evidence>
<dbReference type="Pfam" id="PF01810">
    <property type="entry name" value="LysE"/>
    <property type="match status" value="1"/>
</dbReference>
<dbReference type="PANTHER" id="PTHR30086">
    <property type="entry name" value="ARGININE EXPORTER PROTEIN ARGO"/>
    <property type="match status" value="1"/>
</dbReference>
<dbReference type="EMBL" id="LVHI01000038">
    <property type="protein sequence ID" value="OAK51542.1"/>
    <property type="molecule type" value="Genomic_DNA"/>
</dbReference>